<dbReference type="PRINTS" id="PR00625">
    <property type="entry name" value="JDOMAIN"/>
</dbReference>
<dbReference type="Gramene" id="Zm00001eb366410_T001">
    <property type="protein sequence ID" value="Zm00001eb366410_P001"/>
    <property type="gene ID" value="Zm00001eb366410"/>
</dbReference>
<dbReference type="SUPFAM" id="SSF46565">
    <property type="entry name" value="Chaperone J-domain"/>
    <property type="match status" value="1"/>
</dbReference>
<dbReference type="Pfam" id="PF01556">
    <property type="entry name" value="DnaJ_C"/>
    <property type="match status" value="1"/>
</dbReference>
<reference evidence="4" key="1">
    <citation type="journal article" date="2009" name="Science">
        <title>The B73 maize genome: complexity, diversity, and dynamics.</title>
        <authorList>
            <person name="Schnable P.S."/>
            <person name="Ware D."/>
            <person name="Fulton R.S."/>
            <person name="Stein J.C."/>
            <person name="Wei F."/>
            <person name="Pasternak S."/>
            <person name="Liang C."/>
            <person name="Zhang J."/>
            <person name="Fulton L."/>
            <person name="Graves T.A."/>
            <person name="Minx P."/>
            <person name="Reily A.D."/>
            <person name="Courtney L."/>
            <person name="Kruchowski S.S."/>
            <person name="Tomlinson C."/>
            <person name="Strong C."/>
            <person name="Delehaunty K."/>
            <person name="Fronick C."/>
            <person name="Courtney B."/>
            <person name="Rock S.M."/>
            <person name="Belter E."/>
            <person name="Du F."/>
            <person name="Kim K."/>
            <person name="Abbott R.M."/>
            <person name="Cotton M."/>
            <person name="Levy A."/>
            <person name="Marchetto P."/>
            <person name="Ochoa K."/>
            <person name="Jackson S.M."/>
            <person name="Gillam B."/>
            <person name="Chen W."/>
            <person name="Yan L."/>
            <person name="Higginbotham J."/>
            <person name="Cardenas M."/>
            <person name="Waligorski J."/>
            <person name="Applebaum E."/>
            <person name="Phelps L."/>
            <person name="Falcone J."/>
            <person name="Kanchi K."/>
            <person name="Thane T."/>
            <person name="Scimone A."/>
            <person name="Thane N."/>
            <person name="Henke J."/>
            <person name="Wang T."/>
            <person name="Ruppert J."/>
            <person name="Shah N."/>
            <person name="Rotter K."/>
            <person name="Hodges J."/>
            <person name="Ingenthron E."/>
            <person name="Cordes M."/>
            <person name="Kohlberg S."/>
            <person name="Sgro J."/>
            <person name="Delgado B."/>
            <person name="Mead K."/>
            <person name="Chinwalla A."/>
            <person name="Leonard S."/>
            <person name="Crouse K."/>
            <person name="Collura K."/>
            <person name="Kudrna D."/>
            <person name="Currie J."/>
            <person name="He R."/>
            <person name="Angelova A."/>
            <person name="Rajasekar S."/>
            <person name="Mueller T."/>
            <person name="Lomeli R."/>
            <person name="Scara G."/>
            <person name="Ko A."/>
            <person name="Delaney K."/>
            <person name="Wissotski M."/>
            <person name="Lopez G."/>
            <person name="Campos D."/>
            <person name="Braidotti M."/>
            <person name="Ashley E."/>
            <person name="Golser W."/>
            <person name="Kim H."/>
            <person name="Lee S."/>
            <person name="Lin J."/>
            <person name="Dujmic Z."/>
            <person name="Kim W."/>
            <person name="Talag J."/>
            <person name="Zuccolo A."/>
            <person name="Fan C."/>
            <person name="Sebastian A."/>
            <person name="Kramer M."/>
            <person name="Spiegel L."/>
            <person name="Nascimento L."/>
            <person name="Zutavern T."/>
            <person name="Miller B."/>
            <person name="Ambroise C."/>
            <person name="Muller S."/>
            <person name="Spooner W."/>
            <person name="Narechania A."/>
            <person name="Ren L."/>
            <person name="Wei S."/>
            <person name="Kumari S."/>
            <person name="Faga B."/>
            <person name="Levy M.J."/>
            <person name="McMahan L."/>
            <person name="Van Buren P."/>
            <person name="Vaughn M.W."/>
            <person name="Ying K."/>
            <person name="Yeh C.-T."/>
            <person name="Emrich S.J."/>
            <person name="Jia Y."/>
            <person name="Kalyanaraman A."/>
            <person name="Hsia A.-P."/>
            <person name="Barbazuk W.B."/>
            <person name="Baucom R.S."/>
            <person name="Brutnell T.P."/>
            <person name="Carpita N.C."/>
            <person name="Chaparro C."/>
            <person name="Chia J.-M."/>
            <person name="Deragon J.-M."/>
            <person name="Estill J.C."/>
            <person name="Fu Y."/>
            <person name="Jeddeloh J.A."/>
            <person name="Han Y."/>
            <person name="Lee H."/>
            <person name="Li P."/>
            <person name="Lisch D.R."/>
            <person name="Liu S."/>
            <person name="Liu Z."/>
            <person name="Nagel D.H."/>
            <person name="McCann M.C."/>
            <person name="SanMiguel P."/>
            <person name="Myers A.M."/>
            <person name="Nettleton D."/>
            <person name="Nguyen J."/>
            <person name="Penning B.W."/>
            <person name="Ponnala L."/>
            <person name="Schneider K.L."/>
            <person name="Schwartz D.C."/>
            <person name="Sharma A."/>
            <person name="Soderlund C."/>
            <person name="Springer N.M."/>
            <person name="Sun Q."/>
            <person name="Wang H."/>
            <person name="Waterman M."/>
            <person name="Westerman R."/>
            <person name="Wolfgruber T.K."/>
            <person name="Yang L."/>
            <person name="Yu Y."/>
            <person name="Zhang L."/>
            <person name="Zhou S."/>
            <person name="Zhu Q."/>
            <person name="Bennetzen J.L."/>
            <person name="Dawe R.K."/>
            <person name="Jiang J."/>
            <person name="Jiang N."/>
            <person name="Presting G.G."/>
            <person name="Wessler S.R."/>
            <person name="Aluru S."/>
            <person name="Martienssen R.A."/>
            <person name="Clifton S.W."/>
            <person name="McCombie W.R."/>
            <person name="Wing R.A."/>
            <person name="Wilson R.K."/>
        </authorList>
    </citation>
    <scope>NUCLEOTIDE SEQUENCE [LARGE SCALE GENOMIC DNA]</scope>
    <source>
        <strain evidence="4">cv. B73</strain>
    </source>
</reference>
<dbReference type="GO" id="GO:0051087">
    <property type="term" value="F:protein-folding chaperone binding"/>
    <property type="evidence" value="ECO:0000318"/>
    <property type="project" value="GO_Central"/>
</dbReference>
<dbReference type="InParanoid" id="A0A804QX40"/>
<dbReference type="InterPro" id="IPR001623">
    <property type="entry name" value="DnaJ_domain"/>
</dbReference>
<reference evidence="3" key="3">
    <citation type="submission" date="2021-05" db="UniProtKB">
        <authorList>
            <consortium name="EnsemblPlants"/>
        </authorList>
    </citation>
    <scope>IDENTIFICATION</scope>
    <source>
        <strain evidence="3">cv. B73</strain>
    </source>
</reference>
<dbReference type="Proteomes" id="UP000007305">
    <property type="component" value="Chromosome 8"/>
</dbReference>
<dbReference type="PROSITE" id="PS50076">
    <property type="entry name" value="DNAJ_2"/>
    <property type="match status" value="1"/>
</dbReference>
<dbReference type="CDD" id="cd06257">
    <property type="entry name" value="DnaJ"/>
    <property type="match status" value="1"/>
</dbReference>
<keyword evidence="4" id="KW-1185">Reference proteome</keyword>
<reference evidence="3" key="2">
    <citation type="submission" date="2019-07" db="EMBL/GenBank/DDBJ databases">
        <authorList>
            <person name="Seetharam A."/>
            <person name="Woodhouse M."/>
            <person name="Cannon E."/>
        </authorList>
    </citation>
    <scope>NUCLEOTIDE SEQUENCE [LARGE SCALE GENOMIC DNA]</scope>
    <source>
        <strain evidence="3">cv. B73</strain>
    </source>
</reference>
<accession>A0A804QX40</accession>
<proteinExistence type="predicted"/>
<sequence>MGNPPELYHKILNIPKDTSPQELRAAYKSLVKKWHPDKHPPSSRPEAEARFKAISEAYEVRTRSGGGVSPPCRAHVPANRVHCAAPWRLPASCPDDVPSPFSRAQALLDQQENRAVFGPCNGDRAGGGAGARVERTRSDGFCARSAPGTPARELKKVYSAGNPGGRRAFAEFSSSIVRKAPPLERRLECTLEELCRGCSKEVTFTRDVVTRNGSIVKKEVTQTVQVKPGWRKGKQVVLEGMGDERPGCLPGDAVLTVSERRHPAFKRVGDDLVLRAEVPLAGALTGWSLSFRLLGGRKVTCSFEDEVIRPGHERVIRGEGMPVPGRKDGARGDLRVKLEVVFPTELSDEQRAGLAEILRGSC</sequence>
<dbReference type="GO" id="GO:0006457">
    <property type="term" value="P:protein folding"/>
    <property type="evidence" value="ECO:0007669"/>
    <property type="project" value="InterPro"/>
</dbReference>
<protein>
    <recommendedName>
        <fullName evidence="2">J domain-containing protein</fullName>
    </recommendedName>
</protein>
<dbReference type="InterPro" id="IPR051339">
    <property type="entry name" value="DnaJ_subfamily_B"/>
</dbReference>
<dbReference type="Gene3D" id="2.60.260.20">
    <property type="entry name" value="Urease metallochaperone UreE, N-terminal domain"/>
    <property type="match status" value="2"/>
</dbReference>
<evidence type="ECO:0000256" key="1">
    <source>
        <dbReference type="ARBA" id="ARBA00023186"/>
    </source>
</evidence>
<keyword evidence="1" id="KW-0143">Chaperone</keyword>
<gene>
    <name evidence="3" type="primary">LOC100282402</name>
</gene>
<dbReference type="GO" id="GO:0051082">
    <property type="term" value="F:unfolded protein binding"/>
    <property type="evidence" value="ECO:0000318"/>
    <property type="project" value="GO_Central"/>
</dbReference>
<dbReference type="InterPro" id="IPR002939">
    <property type="entry name" value="DnaJ_C"/>
</dbReference>
<dbReference type="GO" id="GO:0005783">
    <property type="term" value="C:endoplasmic reticulum"/>
    <property type="evidence" value="ECO:0007669"/>
    <property type="project" value="UniProtKB-ARBA"/>
</dbReference>
<dbReference type="GO" id="GO:0005829">
    <property type="term" value="C:cytosol"/>
    <property type="evidence" value="ECO:0000318"/>
    <property type="project" value="GO_Central"/>
</dbReference>
<dbReference type="FunCoup" id="A0A804QX40">
    <property type="interactions" value="1"/>
</dbReference>
<dbReference type="Pfam" id="PF00226">
    <property type="entry name" value="DnaJ"/>
    <property type="match status" value="1"/>
</dbReference>
<dbReference type="FunFam" id="2.60.260.20:FF:000041">
    <property type="entry name" value="HSP40/DnaJ peptide-binding protein"/>
    <property type="match status" value="1"/>
</dbReference>
<evidence type="ECO:0000313" key="4">
    <source>
        <dbReference type="Proteomes" id="UP000007305"/>
    </source>
</evidence>
<dbReference type="EnsemblPlants" id="Zm00001eb366410_T001">
    <property type="protein sequence ID" value="Zm00001eb366410_P001"/>
    <property type="gene ID" value="Zm00001eb366410"/>
</dbReference>
<dbReference type="InterPro" id="IPR008971">
    <property type="entry name" value="HSP40/DnaJ_pept-bd"/>
</dbReference>
<evidence type="ECO:0000259" key="2">
    <source>
        <dbReference type="PROSITE" id="PS50076"/>
    </source>
</evidence>
<dbReference type="PANTHER" id="PTHR24078:SF522">
    <property type="entry name" value="DNAJ CHAPERONE C-TERMINAL DOMAIN-CONTAINING PROTEIN"/>
    <property type="match status" value="1"/>
</dbReference>
<dbReference type="FunFam" id="2.60.260.20:FF:000015">
    <property type="entry name" value="Heat shock protein 40"/>
    <property type="match status" value="1"/>
</dbReference>
<dbReference type="PANTHER" id="PTHR24078">
    <property type="entry name" value="DNAJ HOMOLOG SUBFAMILY C MEMBER"/>
    <property type="match status" value="1"/>
</dbReference>
<feature type="domain" description="J" evidence="2">
    <location>
        <begin position="7"/>
        <end position="66"/>
    </location>
</feature>
<dbReference type="InterPro" id="IPR036869">
    <property type="entry name" value="J_dom_sf"/>
</dbReference>
<dbReference type="SUPFAM" id="SSF49493">
    <property type="entry name" value="HSP40/DnaJ peptide-binding domain"/>
    <property type="match status" value="2"/>
</dbReference>
<dbReference type="AlphaFoldDB" id="A0A804QX40"/>
<dbReference type="SMART" id="SM00271">
    <property type="entry name" value="DnaJ"/>
    <property type="match status" value="1"/>
</dbReference>
<evidence type="ECO:0000313" key="3">
    <source>
        <dbReference type="EnsemblPlants" id="Zm00001eb366410_P001"/>
    </source>
</evidence>
<name>A0A804QX40_MAIZE</name>
<dbReference type="Gene3D" id="1.10.287.110">
    <property type="entry name" value="DnaJ domain"/>
    <property type="match status" value="1"/>
</dbReference>
<organism evidence="3 4">
    <name type="scientific">Zea mays</name>
    <name type="common">Maize</name>
    <dbReference type="NCBI Taxonomy" id="4577"/>
    <lineage>
        <taxon>Eukaryota</taxon>
        <taxon>Viridiplantae</taxon>
        <taxon>Streptophyta</taxon>
        <taxon>Embryophyta</taxon>
        <taxon>Tracheophyta</taxon>
        <taxon>Spermatophyta</taxon>
        <taxon>Magnoliopsida</taxon>
        <taxon>Liliopsida</taxon>
        <taxon>Poales</taxon>
        <taxon>Poaceae</taxon>
        <taxon>PACMAD clade</taxon>
        <taxon>Panicoideae</taxon>
        <taxon>Andropogonodae</taxon>
        <taxon>Andropogoneae</taxon>
        <taxon>Tripsacinae</taxon>
        <taxon>Zea</taxon>
    </lineage>
</organism>
<dbReference type="CDD" id="cd10747">
    <property type="entry name" value="DnaJ_C"/>
    <property type="match status" value="1"/>
</dbReference>